<name>A0ABP8D4K1_9ACTN</name>
<dbReference type="PANTHER" id="PTHR22602:SF0">
    <property type="entry name" value="TRANSFERASE CAF17, MITOCHONDRIAL-RELATED"/>
    <property type="match status" value="1"/>
</dbReference>
<dbReference type="InterPro" id="IPR045179">
    <property type="entry name" value="YgfZ/GcvT"/>
</dbReference>
<dbReference type="InterPro" id="IPR017703">
    <property type="entry name" value="YgfZ/GCV_T_CS"/>
</dbReference>
<evidence type="ECO:0000313" key="3">
    <source>
        <dbReference type="EMBL" id="GAA4246948.1"/>
    </source>
</evidence>
<dbReference type="EMBL" id="BAABAT010000004">
    <property type="protein sequence ID" value="GAA4246948.1"/>
    <property type="molecule type" value="Genomic_DNA"/>
</dbReference>
<protein>
    <submittedName>
        <fullName evidence="3">Folate-binding protein YgfZ</fullName>
    </submittedName>
</protein>
<accession>A0ABP8D4K1</accession>
<comment type="caution">
    <text evidence="3">The sequence shown here is derived from an EMBL/GenBank/DDBJ whole genome shotgun (WGS) entry which is preliminary data.</text>
</comment>
<dbReference type="PIRSF" id="PIRSF006487">
    <property type="entry name" value="GcvT"/>
    <property type="match status" value="1"/>
</dbReference>
<dbReference type="InterPro" id="IPR006222">
    <property type="entry name" value="GCVT_N"/>
</dbReference>
<dbReference type="Gene3D" id="3.30.1360.120">
    <property type="entry name" value="Probable tRNA modification gtpase trme, domain 1"/>
    <property type="match status" value="1"/>
</dbReference>
<evidence type="ECO:0000313" key="4">
    <source>
        <dbReference type="Proteomes" id="UP001500620"/>
    </source>
</evidence>
<organism evidence="3 4">
    <name type="scientific">Dactylosporangium darangshiense</name>
    <dbReference type="NCBI Taxonomy" id="579108"/>
    <lineage>
        <taxon>Bacteria</taxon>
        <taxon>Bacillati</taxon>
        <taxon>Actinomycetota</taxon>
        <taxon>Actinomycetes</taxon>
        <taxon>Micromonosporales</taxon>
        <taxon>Micromonosporaceae</taxon>
        <taxon>Dactylosporangium</taxon>
    </lineage>
</organism>
<keyword evidence="1" id="KW-0809">Transit peptide</keyword>
<evidence type="ECO:0000256" key="1">
    <source>
        <dbReference type="ARBA" id="ARBA00022946"/>
    </source>
</evidence>
<sequence>MPTAVPVAALDPTDPDAGAVAHYGDPAREQRLLDNAAGLVDRSHRGVLAIPGADRLGWLHSLTTQHLSDLAPMTGSELLVLSPHGHVEHHAVLTDDGDATWLDTGDAPGLLTFLERMRFLMRVEPAEVSADWALLSIVGPQTDEALIALGVGPLLPPDLLAVPDAKFATGSVPPRPTAVYSAAALQFGGWARRMPYGADLLVPRPAVPDVVEAAGVPLAGVWAFEAMRVAARRPRAGFETDHKTLPAEVGWTAPAVHLEKGCYRGQETIARVHHLGRPPRKLALLHLDGIATDELPARHTPVMLEGGERPVGFVGTAVRHYELGMIALAVVKQNLTPDSVLRVGLSTAAMDPEH</sequence>
<dbReference type="RefSeq" id="WP_345123824.1">
    <property type="nucleotide sequence ID" value="NZ_BAABAT010000004.1"/>
</dbReference>
<reference evidence="4" key="1">
    <citation type="journal article" date="2019" name="Int. J. Syst. Evol. Microbiol.">
        <title>The Global Catalogue of Microorganisms (GCM) 10K type strain sequencing project: providing services to taxonomists for standard genome sequencing and annotation.</title>
        <authorList>
            <consortium name="The Broad Institute Genomics Platform"/>
            <consortium name="The Broad Institute Genome Sequencing Center for Infectious Disease"/>
            <person name="Wu L."/>
            <person name="Ma J."/>
        </authorList>
    </citation>
    <scope>NUCLEOTIDE SEQUENCE [LARGE SCALE GENOMIC DNA]</scope>
    <source>
        <strain evidence="4">JCM 17441</strain>
    </source>
</reference>
<dbReference type="NCBIfam" id="TIGR03317">
    <property type="entry name" value="ygfZ_signature"/>
    <property type="match status" value="1"/>
</dbReference>
<proteinExistence type="predicted"/>
<feature type="domain" description="GCVT N-terminal" evidence="2">
    <location>
        <begin position="27"/>
        <end position="148"/>
    </location>
</feature>
<gene>
    <name evidence="3" type="ORF">GCM10022255_020850</name>
</gene>
<dbReference type="SUPFAM" id="SSF103025">
    <property type="entry name" value="Folate-binding domain"/>
    <property type="match status" value="1"/>
</dbReference>
<keyword evidence="4" id="KW-1185">Reference proteome</keyword>
<dbReference type="PANTHER" id="PTHR22602">
    <property type="entry name" value="TRANSFERASE CAF17, MITOCHONDRIAL-RELATED"/>
    <property type="match status" value="1"/>
</dbReference>
<dbReference type="Pfam" id="PF01571">
    <property type="entry name" value="GCV_T"/>
    <property type="match status" value="1"/>
</dbReference>
<dbReference type="InterPro" id="IPR027266">
    <property type="entry name" value="TrmE/GcvT-like"/>
</dbReference>
<evidence type="ECO:0000259" key="2">
    <source>
        <dbReference type="Pfam" id="PF01571"/>
    </source>
</evidence>
<dbReference type="Proteomes" id="UP001500620">
    <property type="component" value="Unassembled WGS sequence"/>
</dbReference>